<dbReference type="AlphaFoldDB" id="A0A218YV31"/>
<dbReference type="GO" id="GO:0005634">
    <property type="term" value="C:nucleus"/>
    <property type="evidence" value="ECO:0007669"/>
    <property type="project" value="UniProtKB-SubCell"/>
</dbReference>
<evidence type="ECO:0000256" key="1">
    <source>
        <dbReference type="ARBA" id="ARBA00004123"/>
    </source>
</evidence>
<evidence type="ECO:0000313" key="7">
    <source>
        <dbReference type="Proteomes" id="UP000242519"/>
    </source>
</evidence>
<organism evidence="6 7">
    <name type="scientific">Diplocarpon coronariae</name>
    <dbReference type="NCBI Taxonomy" id="2795749"/>
    <lineage>
        <taxon>Eukaryota</taxon>
        <taxon>Fungi</taxon>
        <taxon>Dikarya</taxon>
        <taxon>Ascomycota</taxon>
        <taxon>Pezizomycotina</taxon>
        <taxon>Leotiomycetes</taxon>
        <taxon>Helotiales</taxon>
        <taxon>Drepanopezizaceae</taxon>
        <taxon>Diplocarpon</taxon>
    </lineage>
</organism>
<dbReference type="InterPro" id="IPR036864">
    <property type="entry name" value="Zn2-C6_fun-type_DNA-bd_sf"/>
</dbReference>
<feature type="compositionally biased region" description="Low complexity" evidence="4">
    <location>
        <begin position="649"/>
        <end position="667"/>
    </location>
</feature>
<keyword evidence="2" id="KW-0479">Metal-binding</keyword>
<dbReference type="STRING" id="503106.A0A218YV31"/>
<dbReference type="GO" id="GO:0006351">
    <property type="term" value="P:DNA-templated transcription"/>
    <property type="evidence" value="ECO:0007669"/>
    <property type="project" value="InterPro"/>
</dbReference>
<dbReference type="PROSITE" id="PS00463">
    <property type="entry name" value="ZN2_CY6_FUNGAL_1"/>
    <property type="match status" value="1"/>
</dbReference>
<dbReference type="CDD" id="cd12148">
    <property type="entry name" value="fungal_TF_MHR"/>
    <property type="match status" value="1"/>
</dbReference>
<dbReference type="PROSITE" id="PS50048">
    <property type="entry name" value="ZN2_CY6_FUNGAL_2"/>
    <property type="match status" value="1"/>
</dbReference>
<dbReference type="InParanoid" id="A0A218YV31"/>
<evidence type="ECO:0000259" key="5">
    <source>
        <dbReference type="PROSITE" id="PS50048"/>
    </source>
</evidence>
<dbReference type="Pfam" id="PF00172">
    <property type="entry name" value="Zn_clus"/>
    <property type="match status" value="1"/>
</dbReference>
<gene>
    <name evidence="6" type="ORF">B2J93_3359</name>
</gene>
<feature type="region of interest" description="Disordered" evidence="4">
    <location>
        <begin position="1"/>
        <end position="22"/>
    </location>
</feature>
<dbReference type="Gene3D" id="4.10.240.10">
    <property type="entry name" value="Zn(2)-C6 fungal-type DNA-binding domain"/>
    <property type="match status" value="1"/>
</dbReference>
<protein>
    <submittedName>
        <fullName evidence="6">Transcription factor Cys</fullName>
    </submittedName>
</protein>
<evidence type="ECO:0000256" key="2">
    <source>
        <dbReference type="ARBA" id="ARBA00022723"/>
    </source>
</evidence>
<evidence type="ECO:0000256" key="3">
    <source>
        <dbReference type="ARBA" id="ARBA00023242"/>
    </source>
</evidence>
<comment type="subcellular location">
    <subcellularLocation>
        <location evidence="1">Nucleus</location>
    </subcellularLocation>
</comment>
<evidence type="ECO:0000313" key="6">
    <source>
        <dbReference type="EMBL" id="OWO99508.1"/>
    </source>
</evidence>
<proteinExistence type="predicted"/>
<keyword evidence="3" id="KW-0539">Nucleus</keyword>
<dbReference type="Proteomes" id="UP000242519">
    <property type="component" value="Unassembled WGS sequence"/>
</dbReference>
<name>A0A218YV31_9HELO</name>
<reference evidence="6 7" key="1">
    <citation type="submission" date="2017-04" db="EMBL/GenBank/DDBJ databases">
        <title>Draft genome sequence of Marssonina coronaria NL1: causal agent of apple blotch.</title>
        <authorList>
            <person name="Cheng Q."/>
        </authorList>
    </citation>
    <scope>NUCLEOTIDE SEQUENCE [LARGE SCALE GENOMIC DNA]</scope>
    <source>
        <strain evidence="6 7">NL1</strain>
    </source>
</reference>
<dbReference type="PANTHER" id="PTHR31001">
    <property type="entry name" value="UNCHARACTERIZED TRANSCRIPTIONAL REGULATORY PROTEIN"/>
    <property type="match status" value="1"/>
</dbReference>
<dbReference type="SUPFAM" id="SSF57701">
    <property type="entry name" value="Zn2/Cys6 DNA-binding domain"/>
    <property type="match status" value="1"/>
</dbReference>
<evidence type="ECO:0000256" key="4">
    <source>
        <dbReference type="SAM" id="MobiDB-lite"/>
    </source>
</evidence>
<accession>A0A218YV31</accession>
<dbReference type="EMBL" id="MZNU01000352">
    <property type="protein sequence ID" value="OWO99508.1"/>
    <property type="molecule type" value="Genomic_DNA"/>
</dbReference>
<dbReference type="CDD" id="cd00067">
    <property type="entry name" value="GAL4"/>
    <property type="match status" value="1"/>
</dbReference>
<feature type="domain" description="Zn(2)-C6 fungal-type" evidence="5">
    <location>
        <begin position="29"/>
        <end position="60"/>
    </location>
</feature>
<dbReference type="InterPro" id="IPR050613">
    <property type="entry name" value="Sec_Metabolite_Reg"/>
</dbReference>
<sequence length="808" mass="89383">MEPFTSQKHRASPTNAVKPPRKRKRIVISCTECHRRKQKCDRQSPCSNCVARSKQSLCHYENESLRKQQLLEEGSTRGDALCSRSAHKTESETAAQVSAFGYAKSNGSNNTTLGIFKKIENLDSDPTSRIPSVALHSSDLGGLKEKYKSMIRQLPAKPYIEQLVACFFHEVNWQYCPLDEATFRDLLKDWHSLSFATLNKGPQELPPDLQFFPALLFQTLALALQFQPIDYDQSLDSLKYAAGMSFDDLASDYSESGCQILCLLGKRHTTLVTVQAGFLRTAYLKNCGLVPESWHYLSQNIRDAQEIGLHKPGFAHARRKEGKPKDVLENLWLEQLRHRMWLILSLWDIHMAIVLGRPATIDPRDGKPSFPIDAPIPFDRRLVAPSPRTESDPPTPLTMLLWNAELCAPLWDIFNLEKEDPHQNDYAQIELMHQKIKALMLYCPPFFRASNPDTTFDAHPDCYWLPCARSIFQTHSAFAVMALHRPYIFTHAPSRTAALKAGLDILRAQRTYFTLLSIRHYKMFCLVLNTFDAIVLVAAIYLLHPNENPEDLEDALQHFQWGMDRFQTMGERNAMASAALGVLRAICVRLKKALHRTACPVAVDPQLQGHSSADIKAEYGNKQPLKIEAITSSSVSSTAHPTPEPSHPSAATSGSNSTASSNSNGSAYTQPTISNLTSSSQPTMYPPAAPSYALSTIPTTIANTAPNTTPILDPSSSNAPSPWASFPVSQFDFSSMPTLQPTHDLLFNDLGGTPGLDVGNIAWGGSSSSGEAVHGIGGAGGGAGDGQWQFEGAFGEESFWGFMNSYNP</sequence>
<dbReference type="SMART" id="SM00906">
    <property type="entry name" value="Fungal_trans"/>
    <property type="match status" value="1"/>
</dbReference>
<dbReference type="OrthoDB" id="424974at2759"/>
<dbReference type="InterPro" id="IPR001138">
    <property type="entry name" value="Zn2Cys6_DnaBD"/>
</dbReference>
<dbReference type="InterPro" id="IPR007219">
    <property type="entry name" value="XnlR_reg_dom"/>
</dbReference>
<dbReference type="Pfam" id="PF04082">
    <property type="entry name" value="Fungal_trans"/>
    <property type="match status" value="1"/>
</dbReference>
<dbReference type="PANTHER" id="PTHR31001:SF87">
    <property type="entry name" value="COL-21"/>
    <property type="match status" value="1"/>
</dbReference>
<feature type="region of interest" description="Disordered" evidence="4">
    <location>
        <begin position="632"/>
        <end position="684"/>
    </location>
</feature>
<dbReference type="GO" id="GO:0000981">
    <property type="term" value="F:DNA-binding transcription factor activity, RNA polymerase II-specific"/>
    <property type="evidence" value="ECO:0007669"/>
    <property type="project" value="InterPro"/>
</dbReference>
<keyword evidence="7" id="KW-1185">Reference proteome</keyword>
<dbReference type="GO" id="GO:0008270">
    <property type="term" value="F:zinc ion binding"/>
    <property type="evidence" value="ECO:0007669"/>
    <property type="project" value="InterPro"/>
</dbReference>
<comment type="caution">
    <text evidence="6">The sequence shown here is derived from an EMBL/GenBank/DDBJ whole genome shotgun (WGS) entry which is preliminary data.</text>
</comment>
<feature type="compositionally biased region" description="Polar residues" evidence="4">
    <location>
        <begin position="668"/>
        <end position="683"/>
    </location>
</feature>
<dbReference type="GO" id="GO:0003677">
    <property type="term" value="F:DNA binding"/>
    <property type="evidence" value="ECO:0007669"/>
    <property type="project" value="InterPro"/>
</dbReference>
<dbReference type="SMART" id="SM00066">
    <property type="entry name" value="GAL4"/>
    <property type="match status" value="1"/>
</dbReference>